<feature type="domain" description="Cyclic nucleotide-binding" evidence="3">
    <location>
        <begin position="17"/>
        <end position="116"/>
    </location>
</feature>
<dbReference type="CDD" id="cd00038">
    <property type="entry name" value="CAP_ED"/>
    <property type="match status" value="1"/>
</dbReference>
<dbReference type="PANTHER" id="PTHR43080:SF2">
    <property type="entry name" value="CBS DOMAIN-CONTAINING PROTEIN"/>
    <property type="match status" value="1"/>
</dbReference>
<evidence type="ECO:0000313" key="5">
    <source>
        <dbReference type="EMBL" id="TPD58935.1"/>
    </source>
</evidence>
<dbReference type="InterPro" id="IPR018821">
    <property type="entry name" value="DUF294_put_nucleoTrafse_sb-bd"/>
</dbReference>
<name>A0A501PFH5_9PROT</name>
<dbReference type="EMBL" id="VFIY01000016">
    <property type="protein sequence ID" value="TPD58935.1"/>
    <property type="molecule type" value="Genomic_DNA"/>
</dbReference>
<feature type="domain" description="CBS" evidence="4">
    <location>
        <begin position="230"/>
        <end position="289"/>
    </location>
</feature>
<dbReference type="SMART" id="SM00116">
    <property type="entry name" value="CBS"/>
    <property type="match status" value="2"/>
</dbReference>
<evidence type="ECO:0000256" key="2">
    <source>
        <dbReference type="PROSITE-ProRule" id="PRU00703"/>
    </source>
</evidence>
<evidence type="ECO:0000259" key="4">
    <source>
        <dbReference type="PROSITE" id="PS51371"/>
    </source>
</evidence>
<dbReference type="InterPro" id="IPR014710">
    <property type="entry name" value="RmlC-like_jellyroll"/>
</dbReference>
<dbReference type="CDD" id="cd05401">
    <property type="entry name" value="NT_GlnE_GlnD_like"/>
    <property type="match status" value="1"/>
</dbReference>
<dbReference type="InterPro" id="IPR000595">
    <property type="entry name" value="cNMP-bd_dom"/>
</dbReference>
<dbReference type="SUPFAM" id="SSF54631">
    <property type="entry name" value="CBS-domain pair"/>
    <property type="match status" value="1"/>
</dbReference>
<keyword evidence="6" id="KW-1185">Reference proteome</keyword>
<dbReference type="Gene3D" id="3.10.580.10">
    <property type="entry name" value="CBS-domain"/>
    <property type="match status" value="1"/>
</dbReference>
<dbReference type="RefSeq" id="WP_139941512.1">
    <property type="nucleotide sequence ID" value="NZ_JBHSYP010000002.1"/>
</dbReference>
<dbReference type="Gene3D" id="2.60.120.10">
    <property type="entry name" value="Jelly Rolls"/>
    <property type="match status" value="1"/>
</dbReference>
<dbReference type="Pfam" id="PF10335">
    <property type="entry name" value="DUF294_C"/>
    <property type="match status" value="1"/>
</dbReference>
<dbReference type="PROSITE" id="PS50042">
    <property type="entry name" value="CNMP_BINDING_3"/>
    <property type="match status" value="1"/>
</dbReference>
<proteinExistence type="predicted"/>
<dbReference type="OrthoDB" id="9808528at2"/>
<dbReference type="Pfam" id="PF03445">
    <property type="entry name" value="DUF294"/>
    <property type="match status" value="1"/>
</dbReference>
<gene>
    <name evidence="5" type="ORF">FIV46_13720</name>
</gene>
<feature type="domain" description="CBS" evidence="4">
    <location>
        <begin position="166"/>
        <end position="222"/>
    </location>
</feature>
<dbReference type="PROSITE" id="PS51371">
    <property type="entry name" value="CBS"/>
    <property type="match status" value="2"/>
</dbReference>
<dbReference type="InterPro" id="IPR051257">
    <property type="entry name" value="Diverse_CBS-Domain"/>
</dbReference>
<comment type="caution">
    <text evidence="5">The sequence shown here is derived from an EMBL/GenBank/DDBJ whole genome shotgun (WGS) entry which is preliminary data.</text>
</comment>
<keyword evidence="1 2" id="KW-0129">CBS domain</keyword>
<accession>A0A501PFH5</accession>
<dbReference type="PANTHER" id="PTHR43080">
    <property type="entry name" value="CBS DOMAIN-CONTAINING PROTEIN CBSX3, MITOCHONDRIAL"/>
    <property type="match status" value="1"/>
</dbReference>
<dbReference type="InterPro" id="IPR000644">
    <property type="entry name" value="CBS_dom"/>
</dbReference>
<dbReference type="AlphaFoldDB" id="A0A501PFH5"/>
<evidence type="ECO:0000256" key="1">
    <source>
        <dbReference type="ARBA" id="ARBA00023122"/>
    </source>
</evidence>
<dbReference type="SMART" id="SM00100">
    <property type="entry name" value="cNMP"/>
    <property type="match status" value="1"/>
</dbReference>
<sequence>MTAELADIINFLAEHHPFREMPEDLLPAVARKISISYARRGSTILTPGQKNTSLYMIRKGAVELHEGGINFTARLGEGSFFGYPSLFRDGIIRNGVTAIEDSLIYALPEEEFKSLLAKYKAFMTFFATNETDRLRHALEDAKRRGLQGQLTDGEIQFLGLKLKDLIRKEPVTVSPDTSIQQATQVMTARKVSTVLVIEEGKLSGIFTDKDLRRRVVATGHDISDRVQNVMTSAPQTLSPDTPAIQALLAMMQHHFHHVPVVEESGKVRGLVSASDILNRLSSNAVYNAARIEKAEDVAAVIETVKSVPDIVLSLMKTGVSADMTGHVVSSIGEAAHRKLLELAEKELGPPPVPYALLAFGSLARCDQTALSDQDNGFVLSDDYVEEEHGDYFKKLAERMCADLDAAGYVFCGGNIMASNDDLRIPLSDWKKTFDRWFSEPEPKAVMHATIFFDLRGIYGDMSLVEQLRAHITEQAPKSRIFLAHLTENARQSHVPLGFFRRFTLMRNKEHADQFDIKKQGVVPIQDVTRTHALAHGIEEVNVLERLARLKEKKVLMPEDADNLRDAYEFIAEVRFRHQARQIKRGDKADNYVNPEELSALEREHLRDAFEIVRRAQDRLSRDYGGGVY</sequence>
<dbReference type="InterPro" id="IPR046342">
    <property type="entry name" value="CBS_dom_sf"/>
</dbReference>
<organism evidence="5 6">
    <name type="scientific">Emcibacter nanhaiensis</name>
    <dbReference type="NCBI Taxonomy" id="1505037"/>
    <lineage>
        <taxon>Bacteria</taxon>
        <taxon>Pseudomonadati</taxon>
        <taxon>Pseudomonadota</taxon>
        <taxon>Alphaproteobacteria</taxon>
        <taxon>Emcibacterales</taxon>
        <taxon>Emcibacteraceae</taxon>
        <taxon>Emcibacter</taxon>
    </lineage>
</organism>
<dbReference type="InterPro" id="IPR018490">
    <property type="entry name" value="cNMP-bd_dom_sf"/>
</dbReference>
<dbReference type="InterPro" id="IPR005105">
    <property type="entry name" value="GlnD_Uridyltrans_N"/>
</dbReference>
<dbReference type="Proteomes" id="UP000319148">
    <property type="component" value="Unassembled WGS sequence"/>
</dbReference>
<evidence type="ECO:0000259" key="3">
    <source>
        <dbReference type="PROSITE" id="PS50042"/>
    </source>
</evidence>
<dbReference type="CDD" id="cd04587">
    <property type="entry name" value="CBS_pair_CAP-ED_NT_Pol-beta-like_DUF294_assoc"/>
    <property type="match status" value="1"/>
</dbReference>
<dbReference type="GO" id="GO:0008773">
    <property type="term" value="F:[protein-PII] uridylyltransferase activity"/>
    <property type="evidence" value="ECO:0007669"/>
    <property type="project" value="InterPro"/>
</dbReference>
<dbReference type="Pfam" id="PF00027">
    <property type="entry name" value="cNMP_binding"/>
    <property type="match status" value="1"/>
</dbReference>
<reference evidence="6" key="1">
    <citation type="submission" date="2019-06" db="EMBL/GenBank/DDBJ databases">
        <title>The complete genome of Emcibacter congregatus ZYLT.</title>
        <authorList>
            <person name="Zhao Z."/>
        </authorList>
    </citation>
    <scope>NUCLEOTIDE SEQUENCE [LARGE SCALE GENOMIC DNA]</scope>
    <source>
        <strain evidence="6">MCCC 1A06723</strain>
    </source>
</reference>
<protein>
    <submittedName>
        <fullName evidence="5">Cyclic nucleotide-binding/CBS domain-containing protein</fullName>
    </submittedName>
</protein>
<evidence type="ECO:0000313" key="6">
    <source>
        <dbReference type="Proteomes" id="UP000319148"/>
    </source>
</evidence>
<dbReference type="Pfam" id="PF00571">
    <property type="entry name" value="CBS"/>
    <property type="match status" value="2"/>
</dbReference>
<dbReference type="SUPFAM" id="SSF51206">
    <property type="entry name" value="cAMP-binding domain-like"/>
    <property type="match status" value="1"/>
</dbReference>